<evidence type="ECO:0000313" key="2">
    <source>
        <dbReference type="Proteomes" id="UP000002350"/>
    </source>
</evidence>
<name>D4ZG47_SHEVD</name>
<reference evidence="2" key="1">
    <citation type="journal article" date="2010" name="Mol. Biosyst.">
        <title>Complete genome sequence and comparative analysis of Shewanella violacea, a psychrophilic and piezophilic bacterium from deep sea floor sediments.</title>
        <authorList>
            <person name="Aono E."/>
            <person name="Baba T."/>
            <person name="Ara T."/>
            <person name="Nishi T."/>
            <person name="Nakamichi T."/>
            <person name="Inamoto E."/>
            <person name="Toyonaga H."/>
            <person name="Hasegawa M."/>
            <person name="Takai Y."/>
            <person name="Okumura Y."/>
            <person name="Baba M."/>
            <person name="Tomita M."/>
            <person name="Kato C."/>
            <person name="Oshima T."/>
            <person name="Nakasone K."/>
            <person name="Mori H."/>
        </authorList>
    </citation>
    <scope>NUCLEOTIDE SEQUENCE [LARGE SCALE GENOMIC DNA]</scope>
    <source>
        <strain evidence="2">JCM 10179 / CIP 106290 / LMG 19151 / DSS12</strain>
    </source>
</reference>
<sequence length="66" mass="7272">MNAPVYIAKVKLTTVKHKPVNTTLKVIWRSGALVSKLRAVNKLSNCQENKARPSAQPIAPIYDVSL</sequence>
<dbReference type="KEGG" id="svo:SVI_0675"/>
<keyword evidence="2" id="KW-1185">Reference proteome</keyword>
<protein>
    <submittedName>
        <fullName evidence="1">Uncharacterized protein</fullName>
    </submittedName>
</protein>
<gene>
    <name evidence="1" type="ordered locus">SVI_0675</name>
</gene>
<evidence type="ECO:0000313" key="1">
    <source>
        <dbReference type="EMBL" id="BAJ00646.1"/>
    </source>
</evidence>
<dbReference type="EMBL" id="AP011177">
    <property type="protein sequence ID" value="BAJ00646.1"/>
    <property type="molecule type" value="Genomic_DNA"/>
</dbReference>
<dbReference type="AlphaFoldDB" id="D4ZG47"/>
<dbReference type="Proteomes" id="UP000002350">
    <property type="component" value="Chromosome"/>
</dbReference>
<proteinExistence type="predicted"/>
<organism evidence="1 2">
    <name type="scientific">Shewanella violacea (strain JCM 10179 / CIP 106290 / LMG 19151 / DSS12)</name>
    <dbReference type="NCBI Taxonomy" id="637905"/>
    <lineage>
        <taxon>Bacteria</taxon>
        <taxon>Pseudomonadati</taxon>
        <taxon>Pseudomonadota</taxon>
        <taxon>Gammaproteobacteria</taxon>
        <taxon>Alteromonadales</taxon>
        <taxon>Shewanellaceae</taxon>
        <taxon>Shewanella</taxon>
    </lineage>
</organism>
<accession>D4ZG47</accession>
<dbReference type="HOGENOM" id="CLU_2828854_0_0_6"/>